<evidence type="ECO:0000313" key="3">
    <source>
        <dbReference type="Proteomes" id="UP000799441"/>
    </source>
</evidence>
<name>A0A9P4UKB2_9PEZI</name>
<sequence>MAHQADRQHQCTTAYHTTPHTTHTTPRLHHAPAPLPTTHSITASDSNSEHKPREKKKKGLIRDSPDTSSPTSETPSFDSPVVVHGQSSGLWALLCV</sequence>
<feature type="region of interest" description="Disordered" evidence="1">
    <location>
        <begin position="1"/>
        <end position="84"/>
    </location>
</feature>
<organism evidence="2 3">
    <name type="scientific">Polychaeton citri CBS 116435</name>
    <dbReference type="NCBI Taxonomy" id="1314669"/>
    <lineage>
        <taxon>Eukaryota</taxon>
        <taxon>Fungi</taxon>
        <taxon>Dikarya</taxon>
        <taxon>Ascomycota</taxon>
        <taxon>Pezizomycotina</taxon>
        <taxon>Dothideomycetes</taxon>
        <taxon>Dothideomycetidae</taxon>
        <taxon>Capnodiales</taxon>
        <taxon>Capnodiaceae</taxon>
        <taxon>Polychaeton</taxon>
    </lineage>
</organism>
<proteinExistence type="predicted"/>
<accession>A0A9P4UKB2</accession>
<reference evidence="2" key="1">
    <citation type="journal article" date="2020" name="Stud. Mycol.">
        <title>101 Dothideomycetes genomes: a test case for predicting lifestyles and emergence of pathogens.</title>
        <authorList>
            <person name="Haridas S."/>
            <person name="Albert R."/>
            <person name="Binder M."/>
            <person name="Bloem J."/>
            <person name="Labutti K."/>
            <person name="Salamov A."/>
            <person name="Andreopoulos B."/>
            <person name="Baker S."/>
            <person name="Barry K."/>
            <person name="Bills G."/>
            <person name="Bluhm B."/>
            <person name="Cannon C."/>
            <person name="Castanera R."/>
            <person name="Culley D."/>
            <person name="Daum C."/>
            <person name="Ezra D."/>
            <person name="Gonzalez J."/>
            <person name="Henrissat B."/>
            <person name="Kuo A."/>
            <person name="Liang C."/>
            <person name="Lipzen A."/>
            <person name="Lutzoni F."/>
            <person name="Magnuson J."/>
            <person name="Mondo S."/>
            <person name="Nolan M."/>
            <person name="Ohm R."/>
            <person name="Pangilinan J."/>
            <person name="Park H.-J."/>
            <person name="Ramirez L."/>
            <person name="Alfaro M."/>
            <person name="Sun H."/>
            <person name="Tritt A."/>
            <person name="Yoshinaga Y."/>
            <person name="Zwiers L.-H."/>
            <person name="Turgeon B."/>
            <person name="Goodwin S."/>
            <person name="Spatafora J."/>
            <person name="Crous P."/>
            <person name="Grigoriev I."/>
        </authorList>
    </citation>
    <scope>NUCLEOTIDE SEQUENCE</scope>
    <source>
        <strain evidence="2">CBS 116435</strain>
    </source>
</reference>
<comment type="caution">
    <text evidence="2">The sequence shown here is derived from an EMBL/GenBank/DDBJ whole genome shotgun (WGS) entry which is preliminary data.</text>
</comment>
<keyword evidence="3" id="KW-1185">Reference proteome</keyword>
<dbReference type="AlphaFoldDB" id="A0A9P4UKB2"/>
<evidence type="ECO:0000313" key="2">
    <source>
        <dbReference type="EMBL" id="KAF2716116.1"/>
    </source>
</evidence>
<feature type="compositionally biased region" description="Low complexity" evidence="1">
    <location>
        <begin position="12"/>
        <end position="25"/>
    </location>
</feature>
<evidence type="ECO:0000256" key="1">
    <source>
        <dbReference type="SAM" id="MobiDB-lite"/>
    </source>
</evidence>
<dbReference type="EMBL" id="MU003894">
    <property type="protein sequence ID" value="KAF2716116.1"/>
    <property type="molecule type" value="Genomic_DNA"/>
</dbReference>
<feature type="compositionally biased region" description="Polar residues" evidence="1">
    <location>
        <begin position="37"/>
        <end position="46"/>
    </location>
</feature>
<dbReference type="Proteomes" id="UP000799441">
    <property type="component" value="Unassembled WGS sequence"/>
</dbReference>
<gene>
    <name evidence="2" type="ORF">K431DRAFT_289677</name>
</gene>
<protein>
    <submittedName>
        <fullName evidence="2">Uncharacterized protein</fullName>
    </submittedName>
</protein>
<feature type="compositionally biased region" description="Low complexity" evidence="1">
    <location>
        <begin position="66"/>
        <end position="80"/>
    </location>
</feature>